<reference evidence="3 4" key="1">
    <citation type="submission" date="2010-05" db="EMBL/GenBank/DDBJ databases">
        <title>The Genome Sequence of Thecamonas trahens ATCC 50062.</title>
        <authorList>
            <consortium name="The Broad Institute Genome Sequencing Platform"/>
            <person name="Russ C."/>
            <person name="Cuomo C."/>
            <person name="Shea T."/>
            <person name="Young S.K."/>
            <person name="Zeng Q."/>
            <person name="Koehrsen M."/>
            <person name="Haas B."/>
            <person name="Borodovsky M."/>
            <person name="Guigo R."/>
            <person name="Alvarado L."/>
            <person name="Berlin A."/>
            <person name="Bochicchio J."/>
            <person name="Borenstein D."/>
            <person name="Chapman S."/>
            <person name="Chen Z."/>
            <person name="Freedman E."/>
            <person name="Gellesch M."/>
            <person name="Goldberg J."/>
            <person name="Griggs A."/>
            <person name="Gujja S."/>
            <person name="Heilman E."/>
            <person name="Heiman D."/>
            <person name="Hepburn T."/>
            <person name="Howarth C."/>
            <person name="Jen D."/>
            <person name="Larson L."/>
            <person name="Mehta T."/>
            <person name="Park D."/>
            <person name="Pearson M."/>
            <person name="Roberts A."/>
            <person name="Saif S."/>
            <person name="Shenoy N."/>
            <person name="Sisk P."/>
            <person name="Stolte C."/>
            <person name="Sykes S."/>
            <person name="Thomson T."/>
            <person name="Walk T."/>
            <person name="White J."/>
            <person name="Yandava C."/>
            <person name="Burger G."/>
            <person name="Gray M.W."/>
            <person name="Holland P.W.H."/>
            <person name="King N."/>
            <person name="Lang F.B.F."/>
            <person name="Roger A.J."/>
            <person name="Ruiz-Trillo I."/>
            <person name="Lander E."/>
            <person name="Nusbaum C."/>
        </authorList>
    </citation>
    <scope>NUCLEOTIDE SEQUENCE [LARGE SCALE GENOMIC DNA]</scope>
    <source>
        <strain evidence="3 4">ATCC 50062</strain>
    </source>
</reference>
<dbReference type="PANTHER" id="PTHR46296:SF8">
    <property type="entry name" value="OS06G0297800 PROTEIN"/>
    <property type="match status" value="1"/>
</dbReference>
<evidence type="ECO:0000256" key="1">
    <source>
        <dbReference type="SAM" id="MobiDB-lite"/>
    </source>
</evidence>
<dbReference type="OrthoDB" id="419768at2759"/>
<evidence type="ECO:0000313" key="4">
    <source>
        <dbReference type="Proteomes" id="UP000054408"/>
    </source>
</evidence>
<gene>
    <name evidence="3" type="ORF">AMSG_10633</name>
</gene>
<dbReference type="PANTHER" id="PTHR46296">
    <property type="entry name" value="BNAA05G37250D PROTEIN"/>
    <property type="match status" value="1"/>
</dbReference>
<dbReference type="InterPro" id="IPR000008">
    <property type="entry name" value="C2_dom"/>
</dbReference>
<feature type="region of interest" description="Disordered" evidence="1">
    <location>
        <begin position="136"/>
        <end position="202"/>
    </location>
</feature>
<dbReference type="RefSeq" id="XP_013753343.1">
    <property type="nucleotide sequence ID" value="XM_013897889.1"/>
</dbReference>
<feature type="domain" description="C2" evidence="2">
    <location>
        <begin position="1"/>
        <end position="102"/>
    </location>
</feature>
<evidence type="ECO:0000259" key="2">
    <source>
        <dbReference type="PROSITE" id="PS50004"/>
    </source>
</evidence>
<organism evidence="3 4">
    <name type="scientific">Thecamonas trahens ATCC 50062</name>
    <dbReference type="NCBI Taxonomy" id="461836"/>
    <lineage>
        <taxon>Eukaryota</taxon>
        <taxon>Apusozoa</taxon>
        <taxon>Apusomonadida</taxon>
        <taxon>Apusomonadidae</taxon>
        <taxon>Thecamonas</taxon>
    </lineage>
</organism>
<proteinExistence type="predicted"/>
<dbReference type="PROSITE" id="PS50004">
    <property type="entry name" value="C2"/>
    <property type="match status" value="1"/>
</dbReference>
<dbReference type="AlphaFoldDB" id="A0A0L0DS14"/>
<dbReference type="GeneID" id="25568806"/>
<dbReference type="Gene3D" id="2.60.40.150">
    <property type="entry name" value="C2 domain"/>
    <property type="match status" value="1"/>
</dbReference>
<sequence>MGKKKDKSNKGEMVVVDVYCKTDGYVTVKYGKKSEQSQVIKATIHPDWNARFRFEAKSKVKSLTMNVMDKDAFSKDNFLGMLVVDDLDDDKYRDPSRDRKWNSLVNKKGKKDKPRGKVQYTIRILSADHKDAVGPSYAMLNVTKKSKSKDKSKGKGKSKGKKGKRKHKAGSDDDESSETPVVRPEDRFFDGASESETDEEEAVLHALEQADLSPDEEQVLMVKAAEKRVAKLLRKAEARERDGDGAQVGTSELPPPPGYAAAALGMPAHAGRGGAHAGPPLPDPLRPYAAMQARMRQDLVDFAAHRTSAARLARRGERDRYGLPLIVGSFGSIHDVRNPHGVAGPNTSATRFRGPPLDRDGYLVDVPDVLAKYGAYDAGWAGAASPHRHTRSYRMAHRSRYLRINPDDPAAGDPAAGKYVYRIVE</sequence>
<dbReference type="SUPFAM" id="SSF49562">
    <property type="entry name" value="C2 domain (Calcium/lipid-binding domain, CaLB)"/>
    <property type="match status" value="1"/>
</dbReference>
<protein>
    <recommendedName>
        <fullName evidence="2">C2 domain-containing protein</fullName>
    </recommendedName>
</protein>
<feature type="compositionally biased region" description="Basic residues" evidence="1">
    <location>
        <begin position="144"/>
        <end position="168"/>
    </location>
</feature>
<dbReference type="InterPro" id="IPR035892">
    <property type="entry name" value="C2_domain_sf"/>
</dbReference>
<accession>A0A0L0DS14</accession>
<feature type="compositionally biased region" description="Basic residues" evidence="1">
    <location>
        <begin position="107"/>
        <end position="116"/>
    </location>
</feature>
<dbReference type="EMBL" id="GL349494">
    <property type="protein sequence ID" value="KNC55037.1"/>
    <property type="molecule type" value="Genomic_DNA"/>
</dbReference>
<dbReference type="Proteomes" id="UP000054408">
    <property type="component" value="Unassembled WGS sequence"/>
</dbReference>
<feature type="region of interest" description="Disordered" evidence="1">
    <location>
        <begin position="88"/>
        <end position="117"/>
    </location>
</feature>
<keyword evidence="4" id="KW-1185">Reference proteome</keyword>
<feature type="compositionally biased region" description="Basic and acidic residues" evidence="1">
    <location>
        <begin position="90"/>
        <end position="101"/>
    </location>
</feature>
<evidence type="ECO:0000313" key="3">
    <source>
        <dbReference type="EMBL" id="KNC55037.1"/>
    </source>
</evidence>
<dbReference type="Pfam" id="PF00168">
    <property type="entry name" value="C2"/>
    <property type="match status" value="1"/>
</dbReference>
<name>A0A0L0DS14_THETB</name>
<feature type="region of interest" description="Disordered" evidence="1">
    <location>
        <begin position="238"/>
        <end position="264"/>
    </location>
</feature>
<dbReference type="InterPro" id="IPR044511">
    <property type="entry name" value="At1g03370/At5g50170-like"/>
</dbReference>